<dbReference type="Pfam" id="PF08308">
    <property type="entry name" value="PEGA"/>
    <property type="match status" value="1"/>
</dbReference>
<dbReference type="InterPro" id="IPR013229">
    <property type="entry name" value="PEGA"/>
</dbReference>
<accession>A0A3B1C5V4</accession>
<evidence type="ECO:0000313" key="2">
    <source>
        <dbReference type="EMBL" id="VAX18250.1"/>
    </source>
</evidence>
<evidence type="ECO:0000259" key="1">
    <source>
        <dbReference type="Pfam" id="PF08308"/>
    </source>
</evidence>
<protein>
    <recommendedName>
        <fullName evidence="1">PEGA domain-containing protein</fullName>
    </recommendedName>
</protein>
<gene>
    <name evidence="2" type="ORF">MNBD_NITROSPINAE04-558</name>
</gene>
<sequence length="153" mass="16138">MTRILTLVATIFIFGAASSFAGGFDDDTNKRVPIAIPPTSAGGAEAIQDVAAAAPPAEEVVVTTTPMPLLMRKVSVLIESTPSNSDIEVDGVYIGSTPVQVSMKEGVHHMQVAKEGFLPWARTVKAYNGLYVNATLVQESSTKSESTRSAITK</sequence>
<organism evidence="2">
    <name type="scientific">hydrothermal vent metagenome</name>
    <dbReference type="NCBI Taxonomy" id="652676"/>
    <lineage>
        <taxon>unclassified sequences</taxon>
        <taxon>metagenomes</taxon>
        <taxon>ecological metagenomes</taxon>
    </lineage>
</organism>
<proteinExistence type="predicted"/>
<feature type="domain" description="PEGA" evidence="1">
    <location>
        <begin position="75"/>
        <end position="137"/>
    </location>
</feature>
<name>A0A3B1C5V4_9ZZZZ</name>
<dbReference type="EMBL" id="UOGA01000119">
    <property type="protein sequence ID" value="VAX18250.1"/>
    <property type="molecule type" value="Genomic_DNA"/>
</dbReference>
<reference evidence="2" key="1">
    <citation type="submission" date="2018-06" db="EMBL/GenBank/DDBJ databases">
        <authorList>
            <person name="Zhirakovskaya E."/>
        </authorList>
    </citation>
    <scope>NUCLEOTIDE SEQUENCE</scope>
</reference>
<dbReference type="AlphaFoldDB" id="A0A3B1C5V4"/>